<feature type="compositionally biased region" description="Low complexity" evidence="1">
    <location>
        <begin position="110"/>
        <end position="122"/>
    </location>
</feature>
<feature type="region of interest" description="Disordered" evidence="1">
    <location>
        <begin position="21"/>
        <end position="55"/>
    </location>
</feature>
<evidence type="ECO:0000313" key="3">
    <source>
        <dbReference type="Proteomes" id="UP000193642"/>
    </source>
</evidence>
<keyword evidence="3" id="KW-1185">Reference proteome</keyword>
<reference evidence="2 3" key="1">
    <citation type="submission" date="2016-07" db="EMBL/GenBank/DDBJ databases">
        <title>Pervasive Adenine N6-methylation of Active Genes in Fungi.</title>
        <authorList>
            <consortium name="DOE Joint Genome Institute"/>
            <person name="Mondo S.J."/>
            <person name="Dannebaum R.O."/>
            <person name="Kuo R.C."/>
            <person name="Labutti K."/>
            <person name="Haridas S."/>
            <person name="Kuo A."/>
            <person name="Salamov A."/>
            <person name="Ahrendt S.R."/>
            <person name="Lipzen A."/>
            <person name="Sullivan W."/>
            <person name="Andreopoulos W.B."/>
            <person name="Clum A."/>
            <person name="Lindquist E."/>
            <person name="Daum C."/>
            <person name="Ramamoorthy G.K."/>
            <person name="Gryganskyi A."/>
            <person name="Culley D."/>
            <person name="Magnuson J.K."/>
            <person name="James T.Y."/>
            <person name="O'Malley M.A."/>
            <person name="Stajich J.E."/>
            <person name="Spatafora J.W."/>
            <person name="Visel A."/>
            <person name="Grigoriev I.V."/>
        </authorList>
    </citation>
    <scope>NUCLEOTIDE SEQUENCE [LARGE SCALE GENOMIC DNA]</scope>
    <source>
        <strain evidence="2 3">JEL800</strain>
    </source>
</reference>
<feature type="region of interest" description="Disordered" evidence="1">
    <location>
        <begin position="99"/>
        <end position="128"/>
    </location>
</feature>
<protein>
    <submittedName>
        <fullName evidence="2">Uncharacterized protein</fullName>
    </submittedName>
</protein>
<sequence>MHALTTHHPFSSYSFNNSLVPVPSPFPNPSTPTTTTHDRTLPRRSPSPNPGIPWNHLFATSLFPTNPPQTTSACPAAAMANPQQSTIPLNEAGVLMRSEIGPHPSRDYFNCNRRSNSRSSTNQIDSNN</sequence>
<dbReference type="EMBL" id="MCGO01000187">
    <property type="protein sequence ID" value="ORY22048.1"/>
    <property type="molecule type" value="Genomic_DNA"/>
</dbReference>
<name>A0A1Y2AHH0_9FUNG</name>
<evidence type="ECO:0000313" key="2">
    <source>
        <dbReference type="EMBL" id="ORY22048.1"/>
    </source>
</evidence>
<dbReference type="AlphaFoldDB" id="A0A1Y2AHH0"/>
<accession>A0A1Y2AHH0</accession>
<evidence type="ECO:0000256" key="1">
    <source>
        <dbReference type="SAM" id="MobiDB-lite"/>
    </source>
</evidence>
<organism evidence="2 3">
    <name type="scientific">Rhizoclosmatium globosum</name>
    <dbReference type="NCBI Taxonomy" id="329046"/>
    <lineage>
        <taxon>Eukaryota</taxon>
        <taxon>Fungi</taxon>
        <taxon>Fungi incertae sedis</taxon>
        <taxon>Chytridiomycota</taxon>
        <taxon>Chytridiomycota incertae sedis</taxon>
        <taxon>Chytridiomycetes</taxon>
        <taxon>Chytridiales</taxon>
        <taxon>Chytriomycetaceae</taxon>
        <taxon>Rhizoclosmatium</taxon>
    </lineage>
</organism>
<gene>
    <name evidence="2" type="ORF">BCR33DRAFT_728937</name>
</gene>
<proteinExistence type="predicted"/>
<comment type="caution">
    <text evidence="2">The sequence shown here is derived from an EMBL/GenBank/DDBJ whole genome shotgun (WGS) entry which is preliminary data.</text>
</comment>
<dbReference type="Proteomes" id="UP000193642">
    <property type="component" value="Unassembled WGS sequence"/>
</dbReference>